<reference evidence="2" key="1">
    <citation type="journal article" date="2014" name="Int. J. Syst. Evol. Microbiol.">
        <title>Complete genome sequence of Corynebacterium casei LMG S-19264T (=DSM 44701T), isolated from a smear-ripened cheese.</title>
        <authorList>
            <consortium name="US DOE Joint Genome Institute (JGI-PGF)"/>
            <person name="Walter F."/>
            <person name="Albersmeier A."/>
            <person name="Kalinowski J."/>
            <person name="Ruckert C."/>
        </authorList>
    </citation>
    <scope>NUCLEOTIDE SEQUENCE</scope>
    <source>
        <strain evidence="2">JCM 4059</strain>
    </source>
</reference>
<dbReference type="AlphaFoldDB" id="A0A919B6G3"/>
<dbReference type="RefSeq" id="WP_190131559.1">
    <property type="nucleotide sequence ID" value="NZ_BNBD01000010.1"/>
</dbReference>
<keyword evidence="3" id="KW-1185">Reference proteome</keyword>
<accession>A0A919B6G3</accession>
<evidence type="ECO:0000313" key="2">
    <source>
        <dbReference type="EMBL" id="GHF59306.1"/>
    </source>
</evidence>
<protein>
    <submittedName>
        <fullName evidence="2">Uncharacterized protein</fullName>
    </submittedName>
</protein>
<dbReference type="Proteomes" id="UP000638313">
    <property type="component" value="Unassembled WGS sequence"/>
</dbReference>
<dbReference type="EMBL" id="BNBD01000010">
    <property type="protein sequence ID" value="GHF59306.1"/>
    <property type="molecule type" value="Genomic_DNA"/>
</dbReference>
<evidence type="ECO:0000256" key="1">
    <source>
        <dbReference type="SAM" id="MobiDB-lite"/>
    </source>
</evidence>
<proteinExistence type="predicted"/>
<feature type="region of interest" description="Disordered" evidence="1">
    <location>
        <begin position="1"/>
        <end position="39"/>
    </location>
</feature>
<sequence>MNAVQPGTSPPGAGAGPGGFRPTHVVPGGGLATWDAPDAMRPSAPLDPLLPVRLEELKGDLGRVLCSNGWSAWVDARLLVALPRDPPGAGSPPVRAADTRRLLAHAEEALRRYRQAVEDVAAGRLDGETFRATTRGLRIGVVADGESVWAYDAERDHWCYTDGTSLTALAAGRPAAEPDPGPGPRSTPREATRLDDRGGPPSWPGDQQ</sequence>
<feature type="compositionally biased region" description="Basic and acidic residues" evidence="1">
    <location>
        <begin position="187"/>
        <end position="198"/>
    </location>
</feature>
<evidence type="ECO:0000313" key="3">
    <source>
        <dbReference type="Proteomes" id="UP000638313"/>
    </source>
</evidence>
<comment type="caution">
    <text evidence="2">The sequence shown here is derived from an EMBL/GenBank/DDBJ whole genome shotgun (WGS) entry which is preliminary data.</text>
</comment>
<reference evidence="2" key="2">
    <citation type="submission" date="2020-09" db="EMBL/GenBank/DDBJ databases">
        <authorList>
            <person name="Sun Q."/>
            <person name="Ohkuma M."/>
        </authorList>
    </citation>
    <scope>NUCLEOTIDE SEQUENCE</scope>
    <source>
        <strain evidence="2">JCM 4059</strain>
    </source>
</reference>
<feature type="compositionally biased region" description="Low complexity" evidence="1">
    <location>
        <begin position="1"/>
        <end position="12"/>
    </location>
</feature>
<feature type="region of interest" description="Disordered" evidence="1">
    <location>
        <begin position="170"/>
        <end position="208"/>
    </location>
</feature>
<name>A0A919B6G3_9ACTN</name>
<organism evidence="2 3">
    <name type="scientific">Streptomyces mashuensis</name>
    <dbReference type="NCBI Taxonomy" id="33904"/>
    <lineage>
        <taxon>Bacteria</taxon>
        <taxon>Bacillati</taxon>
        <taxon>Actinomycetota</taxon>
        <taxon>Actinomycetes</taxon>
        <taxon>Kitasatosporales</taxon>
        <taxon>Streptomycetaceae</taxon>
        <taxon>Streptomyces</taxon>
    </lineage>
</organism>
<gene>
    <name evidence="2" type="ORF">GCM10010218_45990</name>
</gene>